<proteinExistence type="predicted"/>
<evidence type="ECO:0000313" key="2">
    <source>
        <dbReference type="EMBL" id="MFD2834724.1"/>
    </source>
</evidence>
<dbReference type="Proteomes" id="UP001597438">
    <property type="component" value="Unassembled WGS sequence"/>
</dbReference>
<sequence length="136" mass="15815">MAISISVRFVTLKDQVTFTLPLQNRKNRILVGYGGWKNCFLGAPYWHRLMQKMENLTRLTRTDFLKVSKTHKIYYEVCGNPIAETILFIHGGPGAGFSERDKRFFNFDTQRVVFLTKEELPKVFLLDVLKKTQPSI</sequence>
<reference evidence="3" key="1">
    <citation type="journal article" date="2019" name="Int. J. Syst. Evol. Microbiol.">
        <title>The Global Catalogue of Microorganisms (GCM) 10K type strain sequencing project: providing services to taxonomists for standard genome sequencing and annotation.</title>
        <authorList>
            <consortium name="The Broad Institute Genomics Platform"/>
            <consortium name="The Broad Institute Genome Sequencing Center for Infectious Disease"/>
            <person name="Wu L."/>
            <person name="Ma J."/>
        </authorList>
    </citation>
    <scope>NUCLEOTIDE SEQUENCE [LARGE SCALE GENOMIC DNA]</scope>
    <source>
        <strain evidence="3">KCTC 52925</strain>
    </source>
</reference>
<dbReference type="PANTHER" id="PTHR43722:SF1">
    <property type="entry name" value="PROLINE IMINOPEPTIDASE"/>
    <property type="match status" value="1"/>
</dbReference>
<dbReference type="RefSeq" id="WP_378213254.1">
    <property type="nucleotide sequence ID" value="NZ_JBHUOJ010000033.1"/>
</dbReference>
<evidence type="ECO:0000313" key="3">
    <source>
        <dbReference type="Proteomes" id="UP001597438"/>
    </source>
</evidence>
<accession>A0ABW5X8R0</accession>
<dbReference type="PANTHER" id="PTHR43722">
    <property type="entry name" value="PROLINE IMINOPEPTIDASE"/>
    <property type="match status" value="1"/>
</dbReference>
<name>A0ABW5X8R0_9FLAO</name>
<dbReference type="InterPro" id="IPR005944">
    <property type="entry name" value="Pro_iminopeptidase"/>
</dbReference>
<protein>
    <recommendedName>
        <fullName evidence="1">Proline iminopeptidase</fullName>
    </recommendedName>
</protein>
<dbReference type="Gene3D" id="3.40.50.1820">
    <property type="entry name" value="alpha/beta hydrolase"/>
    <property type="match status" value="1"/>
</dbReference>
<dbReference type="EMBL" id="JBHUOJ010000033">
    <property type="protein sequence ID" value="MFD2834724.1"/>
    <property type="molecule type" value="Genomic_DNA"/>
</dbReference>
<keyword evidence="3" id="KW-1185">Reference proteome</keyword>
<comment type="caution">
    <text evidence="2">The sequence shown here is derived from an EMBL/GenBank/DDBJ whole genome shotgun (WGS) entry which is preliminary data.</text>
</comment>
<organism evidence="2 3">
    <name type="scientific">Christiangramia antarctica</name>
    <dbReference type="NCBI Taxonomy" id="2058158"/>
    <lineage>
        <taxon>Bacteria</taxon>
        <taxon>Pseudomonadati</taxon>
        <taxon>Bacteroidota</taxon>
        <taxon>Flavobacteriia</taxon>
        <taxon>Flavobacteriales</taxon>
        <taxon>Flavobacteriaceae</taxon>
        <taxon>Christiangramia</taxon>
    </lineage>
</organism>
<dbReference type="InterPro" id="IPR029058">
    <property type="entry name" value="AB_hydrolase_fold"/>
</dbReference>
<evidence type="ECO:0000256" key="1">
    <source>
        <dbReference type="ARBA" id="ARBA00021843"/>
    </source>
</evidence>
<gene>
    <name evidence="2" type="ORF">ACFSYS_15640</name>
</gene>